<name>A0A179B359_9ACTO</name>
<evidence type="ECO:0000313" key="3">
    <source>
        <dbReference type="Proteomes" id="UP000078368"/>
    </source>
</evidence>
<keyword evidence="1" id="KW-1133">Transmembrane helix</keyword>
<sequence length="220" mass="25517">MNKTLAIGLFTFIFVSVGLYAVYFFIISRYLRGRWARNNGVQLIKSDRDLGRQTRDVFDLAGWDHCAYDVLIIPTNAGNAKYYEVRWFTRDSQGSLGSSEGRKVQHSKAYFYYPLPGFLPYITIEPERRFGRANDDINTEWQAFNKAFDVRSSDEQTAHALLAGPVQEFLMDRMRDYRLTFTDDELYLSVGRYKAKRSLAYGPVLDEFVSRVPAFVFSQE</sequence>
<dbReference type="STRING" id="1823756.A4H34_02890"/>
<dbReference type="EMBL" id="LVZK01000001">
    <property type="protein sequence ID" value="OAP86138.1"/>
    <property type="molecule type" value="Genomic_DNA"/>
</dbReference>
<gene>
    <name evidence="2" type="ORF">A4H34_02890</name>
</gene>
<reference evidence="2 3" key="1">
    <citation type="submission" date="2016-04" db="EMBL/GenBank/DDBJ databases">
        <title>Peptidophaga gingivicola gen. nov., sp. nov., isolated from human subgingival plaque.</title>
        <authorList>
            <person name="Beall C.J."/>
            <person name="Mokrzan E.M."/>
            <person name="Griffen A.L."/>
            <person name="Leys E.J."/>
        </authorList>
    </citation>
    <scope>NUCLEOTIDE SEQUENCE [LARGE SCALE GENOMIC DNA]</scope>
    <source>
        <strain evidence="2 3">BA112</strain>
    </source>
</reference>
<feature type="transmembrane region" description="Helical" evidence="1">
    <location>
        <begin position="6"/>
        <end position="27"/>
    </location>
</feature>
<organism evidence="2 3">
    <name type="scientific">Peptidiphaga gingivicola</name>
    <dbReference type="NCBI Taxonomy" id="2741497"/>
    <lineage>
        <taxon>Bacteria</taxon>
        <taxon>Bacillati</taxon>
        <taxon>Actinomycetota</taxon>
        <taxon>Actinomycetes</taxon>
        <taxon>Actinomycetales</taxon>
        <taxon>Actinomycetaceae</taxon>
        <taxon>Peptidiphaga</taxon>
    </lineage>
</organism>
<keyword evidence="1" id="KW-0472">Membrane</keyword>
<accession>A0A179B359</accession>
<dbReference type="AlphaFoldDB" id="A0A179B359"/>
<keyword evidence="1" id="KW-0812">Transmembrane</keyword>
<proteinExistence type="predicted"/>
<evidence type="ECO:0000313" key="2">
    <source>
        <dbReference type="EMBL" id="OAP86138.1"/>
    </source>
</evidence>
<keyword evidence="3" id="KW-1185">Reference proteome</keyword>
<evidence type="ECO:0000256" key="1">
    <source>
        <dbReference type="SAM" id="Phobius"/>
    </source>
</evidence>
<protein>
    <submittedName>
        <fullName evidence="2">Uncharacterized protein</fullName>
    </submittedName>
</protein>
<comment type="caution">
    <text evidence="2">The sequence shown here is derived from an EMBL/GenBank/DDBJ whole genome shotgun (WGS) entry which is preliminary data.</text>
</comment>
<dbReference type="Proteomes" id="UP000078368">
    <property type="component" value="Unassembled WGS sequence"/>
</dbReference>